<evidence type="ECO:0000313" key="2">
    <source>
        <dbReference type="EMBL" id="KAH7956651.1"/>
    </source>
</evidence>
<keyword evidence="1" id="KW-0472">Membrane</keyword>
<evidence type="ECO:0000313" key="3">
    <source>
        <dbReference type="Proteomes" id="UP000821837"/>
    </source>
</evidence>
<reference evidence="2" key="2">
    <citation type="submission" date="2021-09" db="EMBL/GenBank/DDBJ databases">
        <authorList>
            <person name="Jia N."/>
            <person name="Wang J."/>
            <person name="Shi W."/>
            <person name="Du L."/>
            <person name="Sun Y."/>
            <person name="Zhan W."/>
            <person name="Jiang J."/>
            <person name="Wang Q."/>
            <person name="Zhang B."/>
            <person name="Ji P."/>
            <person name="Sakyi L.B."/>
            <person name="Cui X."/>
            <person name="Yuan T."/>
            <person name="Jiang B."/>
            <person name="Yang W."/>
            <person name="Lam T.T.-Y."/>
            <person name="Chang Q."/>
            <person name="Ding S."/>
            <person name="Wang X."/>
            <person name="Zhu J."/>
            <person name="Ruan X."/>
            <person name="Zhao L."/>
            <person name="Wei J."/>
            <person name="Que T."/>
            <person name="Du C."/>
            <person name="Cheng J."/>
            <person name="Dai P."/>
            <person name="Han X."/>
            <person name="Huang E."/>
            <person name="Gao Y."/>
            <person name="Liu J."/>
            <person name="Shao H."/>
            <person name="Ye R."/>
            <person name="Li L."/>
            <person name="Wei W."/>
            <person name="Wang X."/>
            <person name="Wang C."/>
            <person name="Huo Q."/>
            <person name="Li W."/>
            <person name="Guo W."/>
            <person name="Chen H."/>
            <person name="Chen S."/>
            <person name="Zhou L."/>
            <person name="Zhou L."/>
            <person name="Ni X."/>
            <person name="Tian J."/>
            <person name="Zhou Y."/>
            <person name="Sheng Y."/>
            <person name="Liu T."/>
            <person name="Pan Y."/>
            <person name="Xia L."/>
            <person name="Li J."/>
            <person name="Zhao F."/>
            <person name="Cao W."/>
        </authorList>
    </citation>
    <scope>NUCLEOTIDE SEQUENCE</scope>
    <source>
        <strain evidence="2">Rsan-2018</strain>
        <tissue evidence="2">Larvae</tissue>
    </source>
</reference>
<feature type="transmembrane region" description="Helical" evidence="1">
    <location>
        <begin position="23"/>
        <end position="49"/>
    </location>
</feature>
<dbReference type="Proteomes" id="UP000821837">
    <property type="component" value="Unassembled WGS sequence"/>
</dbReference>
<organism evidence="2 3">
    <name type="scientific">Rhipicephalus sanguineus</name>
    <name type="common">Brown dog tick</name>
    <name type="synonym">Ixodes sanguineus</name>
    <dbReference type="NCBI Taxonomy" id="34632"/>
    <lineage>
        <taxon>Eukaryota</taxon>
        <taxon>Metazoa</taxon>
        <taxon>Ecdysozoa</taxon>
        <taxon>Arthropoda</taxon>
        <taxon>Chelicerata</taxon>
        <taxon>Arachnida</taxon>
        <taxon>Acari</taxon>
        <taxon>Parasitiformes</taxon>
        <taxon>Ixodida</taxon>
        <taxon>Ixodoidea</taxon>
        <taxon>Ixodidae</taxon>
        <taxon>Rhipicephalinae</taxon>
        <taxon>Rhipicephalus</taxon>
        <taxon>Rhipicephalus</taxon>
    </lineage>
</organism>
<proteinExistence type="predicted"/>
<name>A0A9D4PVW6_RHISA</name>
<keyword evidence="1" id="KW-0812">Transmembrane</keyword>
<dbReference type="VEuPathDB" id="VectorBase:RSAN_050957"/>
<comment type="caution">
    <text evidence="2">The sequence shown here is derived from an EMBL/GenBank/DDBJ whole genome shotgun (WGS) entry which is preliminary data.</text>
</comment>
<protein>
    <submittedName>
        <fullName evidence="2">Uncharacterized protein</fullName>
    </submittedName>
</protein>
<keyword evidence="1" id="KW-1133">Transmembrane helix</keyword>
<gene>
    <name evidence="2" type="ORF">HPB52_011473</name>
</gene>
<keyword evidence="3" id="KW-1185">Reference proteome</keyword>
<sequence length="198" mass="22731">MRRRCAQEYARLVREGRRGLLPWWFQLVGWVVALAGSLVCSVVICLYGFSYGDKRSKEWLFRSLTGLLHNEIILERSRTLRRRKRTFMENVNFHSQKSLLRRNASSVRWLEVIATIIEKTSPGHLLQLCMRGLPDPPAFKVSLIMEKRTSAENSGRLRISPRHVCGHQLHHLTTQTCVLPNHLVVGIDADSCGQDLCV</sequence>
<dbReference type="AlphaFoldDB" id="A0A9D4PVW6"/>
<accession>A0A9D4PVW6</accession>
<dbReference type="EMBL" id="JABSTV010001250">
    <property type="protein sequence ID" value="KAH7956651.1"/>
    <property type="molecule type" value="Genomic_DNA"/>
</dbReference>
<evidence type="ECO:0000256" key="1">
    <source>
        <dbReference type="SAM" id="Phobius"/>
    </source>
</evidence>
<reference evidence="2" key="1">
    <citation type="journal article" date="2020" name="Cell">
        <title>Large-Scale Comparative Analyses of Tick Genomes Elucidate Their Genetic Diversity and Vector Capacities.</title>
        <authorList>
            <consortium name="Tick Genome and Microbiome Consortium (TIGMIC)"/>
            <person name="Jia N."/>
            <person name="Wang J."/>
            <person name="Shi W."/>
            <person name="Du L."/>
            <person name="Sun Y."/>
            <person name="Zhan W."/>
            <person name="Jiang J.F."/>
            <person name="Wang Q."/>
            <person name="Zhang B."/>
            <person name="Ji P."/>
            <person name="Bell-Sakyi L."/>
            <person name="Cui X.M."/>
            <person name="Yuan T.T."/>
            <person name="Jiang B.G."/>
            <person name="Yang W.F."/>
            <person name="Lam T.T."/>
            <person name="Chang Q.C."/>
            <person name="Ding S.J."/>
            <person name="Wang X.J."/>
            <person name="Zhu J.G."/>
            <person name="Ruan X.D."/>
            <person name="Zhao L."/>
            <person name="Wei J.T."/>
            <person name="Ye R.Z."/>
            <person name="Que T.C."/>
            <person name="Du C.H."/>
            <person name="Zhou Y.H."/>
            <person name="Cheng J.X."/>
            <person name="Dai P.F."/>
            <person name="Guo W.B."/>
            <person name="Han X.H."/>
            <person name="Huang E.J."/>
            <person name="Li L.F."/>
            <person name="Wei W."/>
            <person name="Gao Y.C."/>
            <person name="Liu J.Z."/>
            <person name="Shao H.Z."/>
            <person name="Wang X."/>
            <person name="Wang C.C."/>
            <person name="Yang T.C."/>
            <person name="Huo Q.B."/>
            <person name="Li W."/>
            <person name="Chen H.Y."/>
            <person name="Chen S.E."/>
            <person name="Zhou L.G."/>
            <person name="Ni X.B."/>
            <person name="Tian J.H."/>
            <person name="Sheng Y."/>
            <person name="Liu T."/>
            <person name="Pan Y.S."/>
            <person name="Xia L.Y."/>
            <person name="Li J."/>
            <person name="Zhao F."/>
            <person name="Cao W.C."/>
        </authorList>
    </citation>
    <scope>NUCLEOTIDE SEQUENCE</scope>
    <source>
        <strain evidence="2">Rsan-2018</strain>
    </source>
</reference>